<proteinExistence type="predicted"/>
<evidence type="ECO:0000313" key="2">
    <source>
        <dbReference type="Proteomes" id="UP000053105"/>
    </source>
</evidence>
<name>A0A0M9A3J9_9HYME</name>
<dbReference type="AlphaFoldDB" id="A0A0M9A3J9"/>
<protein>
    <submittedName>
        <fullName evidence="1">Uncharacterized protein</fullName>
    </submittedName>
</protein>
<evidence type="ECO:0000313" key="1">
    <source>
        <dbReference type="EMBL" id="KOX75726.1"/>
    </source>
</evidence>
<organism evidence="1 2">
    <name type="scientific">Melipona quadrifasciata</name>
    <dbReference type="NCBI Taxonomy" id="166423"/>
    <lineage>
        <taxon>Eukaryota</taxon>
        <taxon>Metazoa</taxon>
        <taxon>Ecdysozoa</taxon>
        <taxon>Arthropoda</taxon>
        <taxon>Hexapoda</taxon>
        <taxon>Insecta</taxon>
        <taxon>Pterygota</taxon>
        <taxon>Neoptera</taxon>
        <taxon>Endopterygota</taxon>
        <taxon>Hymenoptera</taxon>
        <taxon>Apocrita</taxon>
        <taxon>Aculeata</taxon>
        <taxon>Apoidea</taxon>
        <taxon>Anthophila</taxon>
        <taxon>Apidae</taxon>
        <taxon>Melipona</taxon>
    </lineage>
</organism>
<gene>
    <name evidence="1" type="ORF">WN51_12053</name>
</gene>
<dbReference type="EMBL" id="KQ435759">
    <property type="protein sequence ID" value="KOX75726.1"/>
    <property type="molecule type" value="Genomic_DNA"/>
</dbReference>
<dbReference type="Proteomes" id="UP000053105">
    <property type="component" value="Unassembled WGS sequence"/>
</dbReference>
<sequence>MNHFLTFEQTIRDKDPSGEFHAYFIGQSGRFHWRHHAKYRKLSDDTRKRERKGKENTKCNMLQRRKTPFPKFGEKTKRPLCSWLRAGK</sequence>
<keyword evidence="2" id="KW-1185">Reference proteome</keyword>
<reference evidence="1 2" key="1">
    <citation type="submission" date="2015-07" db="EMBL/GenBank/DDBJ databases">
        <title>The genome of Melipona quadrifasciata.</title>
        <authorList>
            <person name="Pan H."/>
            <person name="Kapheim K."/>
        </authorList>
    </citation>
    <scope>NUCLEOTIDE SEQUENCE [LARGE SCALE GENOMIC DNA]</scope>
    <source>
        <strain evidence="1">0111107301</strain>
        <tissue evidence="1">Whole body</tissue>
    </source>
</reference>
<accession>A0A0M9A3J9</accession>